<proteinExistence type="predicted"/>
<gene>
    <name evidence="2" type="ORF">Tco_1017694</name>
</gene>
<name>A0ABQ5FTB4_9ASTR</name>
<evidence type="ECO:0000313" key="3">
    <source>
        <dbReference type="Proteomes" id="UP001151760"/>
    </source>
</evidence>
<comment type="caution">
    <text evidence="2">The sequence shown here is derived from an EMBL/GenBank/DDBJ whole genome shotgun (WGS) entry which is preliminary data.</text>
</comment>
<sequence>MVALKFASSHNMVAFLDKQIVDFLNAHPIKYALTIQALVDKKKVIITETSIRSDLQLEDAKGTECLPNATTFEQLTLIGTMASAVIFLAINQKFNFSKYIFDNMVTNLEGGVKFIMYPRFVQVFLDKQVEGMSKHKEIYVTPSHTKKFFANIKRQGKDFSGRDTPLFPTMIVRSQEQVGEGSEIPIDSHHIPTTTQPSTSKPQKKQPRRKQRKDTEDPQLSGPTKVVTDDTENVASVPTHSNDPLLSGEDRLKLTELMELYTKLSKRVLALETTKTNQALEIDSLKRRVKKLEKKKGSRTHRLRRLYKVGRSARVVSYEDEGLGAQEDASKQGRKIDEIDQDAEVTLVDETQGRYGDNLMFDTGVLDNEQDMAEKEVDMAEKDVSTADLVATAGEVVTTANVGVVSTAKVTTDSTTTTTVDELTLAQTLIEIKAAKPKAVTTAVTRPKARGVVVQEPNMDTELVKGSETRTEGSSKREGEELESENLKKQKLDENVEAKVDDDQEEAEMKKNMEIVPDEEVAIDAIPLATKPPII</sequence>
<feature type="region of interest" description="Disordered" evidence="1">
    <location>
        <begin position="178"/>
        <end position="247"/>
    </location>
</feature>
<dbReference type="Proteomes" id="UP001151760">
    <property type="component" value="Unassembled WGS sequence"/>
</dbReference>
<organism evidence="2 3">
    <name type="scientific">Tanacetum coccineum</name>
    <dbReference type="NCBI Taxonomy" id="301880"/>
    <lineage>
        <taxon>Eukaryota</taxon>
        <taxon>Viridiplantae</taxon>
        <taxon>Streptophyta</taxon>
        <taxon>Embryophyta</taxon>
        <taxon>Tracheophyta</taxon>
        <taxon>Spermatophyta</taxon>
        <taxon>Magnoliopsida</taxon>
        <taxon>eudicotyledons</taxon>
        <taxon>Gunneridae</taxon>
        <taxon>Pentapetalae</taxon>
        <taxon>asterids</taxon>
        <taxon>campanulids</taxon>
        <taxon>Asterales</taxon>
        <taxon>Asteraceae</taxon>
        <taxon>Asteroideae</taxon>
        <taxon>Anthemideae</taxon>
        <taxon>Anthemidinae</taxon>
        <taxon>Tanacetum</taxon>
    </lineage>
</organism>
<feature type="compositionally biased region" description="Low complexity" evidence="1">
    <location>
        <begin position="192"/>
        <end position="201"/>
    </location>
</feature>
<protein>
    <submittedName>
        <fullName evidence="2">Uncharacterized protein</fullName>
    </submittedName>
</protein>
<reference evidence="2" key="1">
    <citation type="journal article" date="2022" name="Int. J. Mol. Sci.">
        <title>Draft Genome of Tanacetum Coccineum: Genomic Comparison of Closely Related Tanacetum-Family Plants.</title>
        <authorList>
            <person name="Yamashiro T."/>
            <person name="Shiraishi A."/>
            <person name="Nakayama K."/>
            <person name="Satake H."/>
        </authorList>
    </citation>
    <scope>NUCLEOTIDE SEQUENCE</scope>
</reference>
<evidence type="ECO:0000313" key="2">
    <source>
        <dbReference type="EMBL" id="GJT66214.1"/>
    </source>
</evidence>
<feature type="compositionally biased region" description="Basic and acidic residues" evidence="1">
    <location>
        <begin position="462"/>
        <end position="513"/>
    </location>
</feature>
<dbReference type="EMBL" id="BQNB010017694">
    <property type="protein sequence ID" value="GJT66214.1"/>
    <property type="molecule type" value="Genomic_DNA"/>
</dbReference>
<feature type="region of interest" description="Disordered" evidence="1">
    <location>
        <begin position="459"/>
        <end position="516"/>
    </location>
</feature>
<feature type="compositionally biased region" description="Polar residues" evidence="1">
    <location>
        <begin position="233"/>
        <end position="244"/>
    </location>
</feature>
<reference evidence="2" key="2">
    <citation type="submission" date="2022-01" db="EMBL/GenBank/DDBJ databases">
        <authorList>
            <person name="Yamashiro T."/>
            <person name="Shiraishi A."/>
            <person name="Satake H."/>
            <person name="Nakayama K."/>
        </authorList>
    </citation>
    <scope>NUCLEOTIDE SEQUENCE</scope>
</reference>
<accession>A0ABQ5FTB4</accession>
<keyword evidence="3" id="KW-1185">Reference proteome</keyword>
<feature type="compositionally biased region" description="Basic residues" evidence="1">
    <location>
        <begin position="202"/>
        <end position="212"/>
    </location>
</feature>
<evidence type="ECO:0000256" key="1">
    <source>
        <dbReference type="SAM" id="MobiDB-lite"/>
    </source>
</evidence>